<dbReference type="Gene3D" id="3.90.1280.10">
    <property type="entry name" value="HSP33 redox switch-like"/>
    <property type="match status" value="1"/>
</dbReference>
<dbReference type="InterPro" id="IPR016154">
    <property type="entry name" value="Heat_shock_Hsp33_C"/>
</dbReference>
<proteinExistence type="predicted"/>
<accession>A0A2R8A742</accession>
<protein>
    <submittedName>
        <fullName evidence="6">33 kDa chaperonin</fullName>
    </submittedName>
</protein>
<dbReference type="OrthoDB" id="9793753at2"/>
<keyword evidence="7" id="KW-1185">Reference proteome</keyword>
<evidence type="ECO:0000256" key="2">
    <source>
        <dbReference type="ARBA" id="ARBA00022833"/>
    </source>
</evidence>
<dbReference type="PANTHER" id="PTHR30111:SF1">
    <property type="entry name" value="33 KDA CHAPERONIN"/>
    <property type="match status" value="1"/>
</dbReference>
<keyword evidence="4" id="KW-0143">Chaperone</keyword>
<dbReference type="Pfam" id="PF01430">
    <property type="entry name" value="HSP33"/>
    <property type="match status" value="1"/>
</dbReference>
<dbReference type="AlphaFoldDB" id="A0A2R8A742"/>
<evidence type="ECO:0000256" key="4">
    <source>
        <dbReference type="ARBA" id="ARBA00023186"/>
    </source>
</evidence>
<keyword evidence="2" id="KW-0862">Zinc</keyword>
<evidence type="ECO:0000313" key="6">
    <source>
        <dbReference type="EMBL" id="SPF28054.1"/>
    </source>
</evidence>
<dbReference type="GO" id="GO:0042026">
    <property type="term" value="P:protein refolding"/>
    <property type="evidence" value="ECO:0007669"/>
    <property type="project" value="TreeGrafter"/>
</dbReference>
<dbReference type="EMBL" id="OMKW01000001">
    <property type="protein sequence ID" value="SPF28054.1"/>
    <property type="molecule type" value="Genomic_DNA"/>
</dbReference>
<keyword evidence="3" id="KW-1015">Disulfide bond</keyword>
<sequence>MTSAEQIVWDDSILPFQLDASDVRGRVARLDNTLDEILTQHDYPTVVSDQVAQAVMLTAMIGQTLKLRWKLSLQIRGDGPLRLIATDYFAPGKDGQPAQIRAYASYDADTLDEQADGFAQIGKGMFAIIIDQGQGMQPYQGITPLAGGSLAACAETYFAQSEQLPTRFVIAGVQEAGDDGLAWRAGGIMLQHMPPAGSHVQTDEGSGEGGLLQAGDLINRDDAEDWNRVTTLAETVELTELVGPRITPERLLIRLFHEESPRVFDAQAIRFGCTCGPEKVVQTMSIYSSKDVEQMTDESGMVTADCQFCGAHYELDPAALGFEADPELTAKAVAQAKVQPSSKRA</sequence>
<dbReference type="Proteomes" id="UP000244932">
    <property type="component" value="Unassembled WGS sequence"/>
</dbReference>
<reference evidence="6 7" key="1">
    <citation type="submission" date="2018-03" db="EMBL/GenBank/DDBJ databases">
        <authorList>
            <person name="Keele B.F."/>
        </authorList>
    </citation>
    <scope>NUCLEOTIDE SEQUENCE [LARGE SCALE GENOMIC DNA]</scope>
    <source>
        <strain evidence="6 7">CeCT 8812</strain>
    </source>
</reference>
<dbReference type="RefSeq" id="WP_108780793.1">
    <property type="nucleotide sequence ID" value="NZ_OMKW01000001.1"/>
</dbReference>
<evidence type="ECO:0000256" key="3">
    <source>
        <dbReference type="ARBA" id="ARBA00023157"/>
    </source>
</evidence>
<dbReference type="PANTHER" id="PTHR30111">
    <property type="entry name" value="33 KDA CHAPERONIN"/>
    <property type="match status" value="1"/>
</dbReference>
<evidence type="ECO:0000256" key="5">
    <source>
        <dbReference type="ARBA" id="ARBA00023284"/>
    </source>
</evidence>
<keyword evidence="1" id="KW-0963">Cytoplasm</keyword>
<gene>
    <name evidence="6" type="primary">hslO</name>
    <name evidence="6" type="ORF">POI8812_00352</name>
</gene>
<dbReference type="Gene3D" id="1.10.287.480">
    <property type="entry name" value="helix hairpin bin"/>
    <property type="match status" value="1"/>
</dbReference>
<keyword evidence="5" id="KW-0676">Redox-active center</keyword>
<dbReference type="CDD" id="cd00498">
    <property type="entry name" value="Hsp33"/>
    <property type="match status" value="1"/>
</dbReference>
<dbReference type="GO" id="GO:0044183">
    <property type="term" value="F:protein folding chaperone"/>
    <property type="evidence" value="ECO:0007669"/>
    <property type="project" value="TreeGrafter"/>
</dbReference>
<dbReference type="PIRSF" id="PIRSF005261">
    <property type="entry name" value="Heat_shock_Hsp33"/>
    <property type="match status" value="1"/>
</dbReference>
<organism evidence="6 7">
    <name type="scientific">Pontivivens insulae</name>
    <dbReference type="NCBI Taxonomy" id="1639689"/>
    <lineage>
        <taxon>Bacteria</taxon>
        <taxon>Pseudomonadati</taxon>
        <taxon>Pseudomonadota</taxon>
        <taxon>Alphaproteobacteria</taxon>
        <taxon>Rhodobacterales</taxon>
        <taxon>Paracoccaceae</taxon>
        <taxon>Pontivivens</taxon>
    </lineage>
</organism>
<evidence type="ECO:0000256" key="1">
    <source>
        <dbReference type="ARBA" id="ARBA00022490"/>
    </source>
</evidence>
<dbReference type="Gene3D" id="3.55.30.10">
    <property type="entry name" value="Hsp33 domain"/>
    <property type="match status" value="1"/>
</dbReference>
<name>A0A2R8A742_9RHOB</name>
<dbReference type="InterPro" id="IPR000397">
    <property type="entry name" value="Heat_shock_Hsp33"/>
</dbReference>
<dbReference type="InterPro" id="IPR016153">
    <property type="entry name" value="Heat_shock_Hsp33_N"/>
</dbReference>
<dbReference type="GO" id="GO:0051082">
    <property type="term" value="F:unfolded protein binding"/>
    <property type="evidence" value="ECO:0007669"/>
    <property type="project" value="InterPro"/>
</dbReference>
<dbReference type="GO" id="GO:0005737">
    <property type="term" value="C:cytoplasm"/>
    <property type="evidence" value="ECO:0007669"/>
    <property type="project" value="InterPro"/>
</dbReference>
<dbReference type="SUPFAM" id="SSF64397">
    <property type="entry name" value="Hsp33 domain"/>
    <property type="match status" value="1"/>
</dbReference>
<evidence type="ECO:0000313" key="7">
    <source>
        <dbReference type="Proteomes" id="UP000244932"/>
    </source>
</evidence>
<dbReference type="SUPFAM" id="SSF118352">
    <property type="entry name" value="HSP33 redox switch-like"/>
    <property type="match status" value="1"/>
</dbReference>
<dbReference type="InterPro" id="IPR023212">
    <property type="entry name" value="Hsp33_helix_hairpin_bin_dom_sf"/>
</dbReference>